<evidence type="ECO:0000313" key="2">
    <source>
        <dbReference type="Proteomes" id="UP000488506"/>
    </source>
</evidence>
<dbReference type="EMBL" id="WPAF01000009">
    <property type="protein sequence ID" value="KAF0134335.1"/>
    <property type="molecule type" value="Genomic_DNA"/>
</dbReference>
<dbReference type="AlphaFoldDB" id="A0A833P392"/>
<reference evidence="1 2" key="1">
    <citation type="submission" date="2019-12" db="EMBL/GenBank/DDBJ databases">
        <authorList>
            <person name="Wolfe R."/>
            <person name="Danczak R."/>
            <person name="Wilkins M."/>
        </authorList>
    </citation>
    <scope>NUCLEOTIDE SEQUENCE [LARGE SCALE GENOMIC DNA]</scope>
    <source>
        <strain evidence="1">X2_MaxBin.013</strain>
    </source>
</reference>
<proteinExistence type="predicted"/>
<protein>
    <submittedName>
        <fullName evidence="1">Uncharacterized protein</fullName>
    </submittedName>
</protein>
<sequence length="72" mass="8040">MKITNNLNSRMDLVNELTSGRLNSIEKTNNTPKNDASLTLLNPINNIEDQAKIALQMHQVYGQKMTQVSAIV</sequence>
<evidence type="ECO:0000313" key="1">
    <source>
        <dbReference type="EMBL" id="KAF0134335.1"/>
    </source>
</evidence>
<accession>A0A833P392</accession>
<dbReference type="Proteomes" id="UP000488506">
    <property type="component" value="Unassembled WGS sequence"/>
</dbReference>
<gene>
    <name evidence="1" type="ORF">FD145_715</name>
</gene>
<organism evidence="1 2">
    <name type="scientific">Candidatus Saganbacteria bacterium</name>
    <dbReference type="NCBI Taxonomy" id="2575572"/>
    <lineage>
        <taxon>Bacteria</taxon>
        <taxon>Bacillati</taxon>
        <taxon>Saganbacteria</taxon>
    </lineage>
</organism>
<comment type="caution">
    <text evidence="1">The sequence shown here is derived from an EMBL/GenBank/DDBJ whole genome shotgun (WGS) entry which is preliminary data.</text>
</comment>
<name>A0A833P392_UNCSA</name>